<dbReference type="GO" id="GO:0004672">
    <property type="term" value="F:protein kinase activity"/>
    <property type="evidence" value="ECO:0007669"/>
    <property type="project" value="InterPro"/>
</dbReference>
<evidence type="ECO:0000256" key="5">
    <source>
        <dbReference type="ARBA" id="ARBA00037982"/>
    </source>
</evidence>
<dbReference type="AlphaFoldDB" id="A0A2B4S3C3"/>
<evidence type="ECO:0000259" key="6">
    <source>
        <dbReference type="PROSITE" id="PS50011"/>
    </source>
</evidence>
<dbReference type="InterPro" id="IPR008271">
    <property type="entry name" value="Ser/Thr_kinase_AS"/>
</dbReference>
<dbReference type="SUPFAM" id="SSF56112">
    <property type="entry name" value="Protein kinase-like (PK-like)"/>
    <property type="match status" value="1"/>
</dbReference>
<dbReference type="OrthoDB" id="5956925at2759"/>
<dbReference type="PROSITE" id="PS00108">
    <property type="entry name" value="PROTEIN_KINASE_ST"/>
    <property type="match status" value="1"/>
</dbReference>
<proteinExistence type="inferred from homology"/>
<gene>
    <name evidence="7" type="primary">Stk35</name>
    <name evidence="7" type="ORF">AWC38_SpisGene12436</name>
</gene>
<keyword evidence="8" id="KW-1185">Reference proteome</keyword>
<dbReference type="STRING" id="50429.A0A2B4S3C3"/>
<dbReference type="GO" id="GO:0005634">
    <property type="term" value="C:nucleus"/>
    <property type="evidence" value="ECO:0007669"/>
    <property type="project" value="TreeGrafter"/>
</dbReference>
<dbReference type="SMART" id="SM00220">
    <property type="entry name" value="S_TKc"/>
    <property type="match status" value="1"/>
</dbReference>
<protein>
    <submittedName>
        <fullName evidence="7">Serine/threonine-protein kinase 35</fullName>
    </submittedName>
</protein>
<dbReference type="InterPro" id="IPR000719">
    <property type="entry name" value="Prot_kinase_dom"/>
</dbReference>
<accession>A0A2B4S3C3</accession>
<keyword evidence="4" id="KW-0067">ATP-binding</keyword>
<sequence length="253" mass="28148">MAQTNLPAPLQVGDFHDRQALHMLLLTEYCPGGSLNDRLARPSSDQQNLKWMIQTTKAVAYLHSCNVVHRDLKADNVLLTASEDVKLGDFGLAREYIALKRAGVRQDDGSWLSTYTEYYMESGIGPIHWVAPEFFRHHYTEKADVFSLGTLLFAILERDFITIDGKAMYGAFVHVPGIGKIGVGFAMENVDINIRIQFSSRAQGSTALQSIVLGVLKYNKNDRPSAQDICNDLRVIKESIRLVESPPEAGSCC</sequence>
<dbReference type="Gene3D" id="1.10.510.10">
    <property type="entry name" value="Transferase(Phosphotransferase) domain 1"/>
    <property type="match status" value="1"/>
</dbReference>
<dbReference type="Pfam" id="PF00069">
    <property type="entry name" value="Pkinase"/>
    <property type="match status" value="1"/>
</dbReference>
<comment type="caution">
    <text evidence="7">The sequence shown here is derived from an EMBL/GenBank/DDBJ whole genome shotgun (WGS) entry which is preliminary data.</text>
</comment>
<comment type="similarity">
    <text evidence="5">Belongs to the protein kinase superfamily. Ser/Thr protein kinase family. GCN2 subfamily.</text>
</comment>
<dbReference type="PROSITE" id="PS50011">
    <property type="entry name" value="PROTEIN_KINASE_DOM"/>
    <property type="match status" value="1"/>
</dbReference>
<dbReference type="PANTHER" id="PTHR11042:SF190">
    <property type="entry name" value="MITOSIS INHIBITOR PROTEIN KINASE MIK1"/>
    <property type="match status" value="1"/>
</dbReference>
<evidence type="ECO:0000256" key="2">
    <source>
        <dbReference type="ARBA" id="ARBA00022741"/>
    </source>
</evidence>
<dbReference type="InterPro" id="IPR050339">
    <property type="entry name" value="CC_SR_Kinase"/>
</dbReference>
<keyword evidence="2" id="KW-0547">Nucleotide-binding</keyword>
<keyword evidence="3 7" id="KW-0418">Kinase</keyword>
<organism evidence="7 8">
    <name type="scientific">Stylophora pistillata</name>
    <name type="common">Smooth cauliflower coral</name>
    <dbReference type="NCBI Taxonomy" id="50429"/>
    <lineage>
        <taxon>Eukaryota</taxon>
        <taxon>Metazoa</taxon>
        <taxon>Cnidaria</taxon>
        <taxon>Anthozoa</taxon>
        <taxon>Hexacorallia</taxon>
        <taxon>Scleractinia</taxon>
        <taxon>Astrocoeniina</taxon>
        <taxon>Pocilloporidae</taxon>
        <taxon>Stylophora</taxon>
    </lineage>
</organism>
<keyword evidence="1" id="KW-0808">Transferase</keyword>
<evidence type="ECO:0000256" key="1">
    <source>
        <dbReference type="ARBA" id="ARBA00022679"/>
    </source>
</evidence>
<evidence type="ECO:0000256" key="4">
    <source>
        <dbReference type="ARBA" id="ARBA00022840"/>
    </source>
</evidence>
<dbReference type="InterPro" id="IPR011009">
    <property type="entry name" value="Kinase-like_dom_sf"/>
</dbReference>
<feature type="domain" description="Protein kinase" evidence="6">
    <location>
        <begin position="1"/>
        <end position="235"/>
    </location>
</feature>
<evidence type="ECO:0000313" key="7">
    <source>
        <dbReference type="EMBL" id="PFX23022.1"/>
    </source>
</evidence>
<evidence type="ECO:0000313" key="8">
    <source>
        <dbReference type="Proteomes" id="UP000225706"/>
    </source>
</evidence>
<dbReference type="GO" id="GO:0005524">
    <property type="term" value="F:ATP binding"/>
    <property type="evidence" value="ECO:0007669"/>
    <property type="project" value="UniProtKB-KW"/>
</dbReference>
<dbReference type="Proteomes" id="UP000225706">
    <property type="component" value="Unassembled WGS sequence"/>
</dbReference>
<evidence type="ECO:0000256" key="3">
    <source>
        <dbReference type="ARBA" id="ARBA00022777"/>
    </source>
</evidence>
<name>A0A2B4S3C3_STYPI</name>
<dbReference type="GO" id="GO:0110031">
    <property type="term" value="P:negative regulation of G2/MI transition of meiotic cell cycle"/>
    <property type="evidence" value="ECO:0007669"/>
    <property type="project" value="TreeGrafter"/>
</dbReference>
<reference evidence="8" key="1">
    <citation type="journal article" date="2017" name="bioRxiv">
        <title>Comparative analysis of the genomes of Stylophora pistillata and Acropora digitifera provides evidence for extensive differences between species of corals.</title>
        <authorList>
            <person name="Voolstra C.R."/>
            <person name="Li Y."/>
            <person name="Liew Y.J."/>
            <person name="Baumgarten S."/>
            <person name="Zoccola D."/>
            <person name="Flot J.-F."/>
            <person name="Tambutte S."/>
            <person name="Allemand D."/>
            <person name="Aranda M."/>
        </authorList>
    </citation>
    <scope>NUCLEOTIDE SEQUENCE [LARGE SCALE GENOMIC DNA]</scope>
</reference>
<dbReference type="PANTHER" id="PTHR11042">
    <property type="entry name" value="EUKARYOTIC TRANSLATION INITIATION FACTOR 2-ALPHA KINASE EIF2-ALPHA KINASE -RELATED"/>
    <property type="match status" value="1"/>
</dbReference>
<dbReference type="EMBL" id="LSMT01000221">
    <property type="protein sequence ID" value="PFX23022.1"/>
    <property type="molecule type" value="Genomic_DNA"/>
</dbReference>
<dbReference type="GO" id="GO:0005737">
    <property type="term" value="C:cytoplasm"/>
    <property type="evidence" value="ECO:0007669"/>
    <property type="project" value="TreeGrafter"/>
</dbReference>